<dbReference type="EMBL" id="ON169972">
    <property type="protein sequence ID" value="UPW35838.1"/>
    <property type="molecule type" value="Genomic_DNA"/>
</dbReference>
<protein>
    <submittedName>
        <fullName evidence="1">Bifunctional GTP diphosphokinase/guanosine-3',5'-bis pyrophosphate 3'-pyrophosphohydrolase</fullName>
    </submittedName>
</protein>
<dbReference type="SUPFAM" id="SSF109604">
    <property type="entry name" value="HD-domain/PDEase-like"/>
    <property type="match status" value="1"/>
</dbReference>
<sequence>MLSQIEIALEIASNAHEGQMYGDSKVPYMYHLQMVYGVAVARNAPADMDSTQQYHTIPKLNTLLSVALLHDVLEDTLLTADDLSMMGVWDNIVEALVILNKNNFETYKKYMIACRSHPVAKEIKICDTISNLSMSTMEGRTGRIKKYSSQLNILMKEEFPSKIRKKNVFEGYLGEDYYVGE</sequence>
<evidence type="ECO:0000313" key="1">
    <source>
        <dbReference type="EMBL" id="UPW35838.1"/>
    </source>
</evidence>
<gene>
    <name evidence="1" type="ORF">EM_036</name>
</gene>
<accession>A0AAE9KSI8</accession>
<name>A0AAE9KSI8_9CAUD</name>
<organism evidence="1 2">
    <name type="scientific">Pseudomonas phage EM</name>
    <dbReference type="NCBI Taxonomy" id="2936914"/>
    <lineage>
        <taxon>Viruses</taxon>
        <taxon>Duplodnaviria</taxon>
        <taxon>Heunggongvirae</taxon>
        <taxon>Uroviricota</taxon>
        <taxon>Caudoviricetes</taxon>
        <taxon>Vandenendeviridae</taxon>
        <taxon>Skurskavirinae</taxon>
        <taxon>Baldwinvirus</taxon>
        <taxon>Baldwinvirus EM</taxon>
    </lineage>
</organism>
<reference evidence="1" key="1">
    <citation type="journal article" date="2022" name="J. Appl. Microbiol.">
        <title>Bacteriophage-Antibiotic Combinations Against Multidrug-Resistant Pseudomonas aeruginosa.</title>
        <authorList>
            <person name="Holger D."/>
            <person name="Lev K.L."/>
            <person name="Kebriaei R."/>
            <person name="Morrisette T."/>
            <person name="Shah R."/>
            <person name="Alexander J."/>
            <person name="Lehman S.M."/>
            <person name="Rybak M.J."/>
        </authorList>
    </citation>
    <scope>NUCLEOTIDE SEQUENCE</scope>
</reference>
<evidence type="ECO:0000313" key="2">
    <source>
        <dbReference type="Proteomes" id="UP000831536"/>
    </source>
</evidence>
<keyword evidence="2" id="KW-1185">Reference proteome</keyword>
<dbReference type="Proteomes" id="UP000831536">
    <property type="component" value="Segment"/>
</dbReference>
<proteinExistence type="predicted"/>
<dbReference type="Gene3D" id="1.10.3210.10">
    <property type="entry name" value="Hypothetical protein af1432"/>
    <property type="match status" value="1"/>
</dbReference>